<gene>
    <name evidence="5" type="ORF">SDRG_17152</name>
</gene>
<evidence type="ECO:0000313" key="6">
    <source>
        <dbReference type="Proteomes" id="UP000030762"/>
    </source>
</evidence>
<sequence>MGVLDWVGLGAESDLACASFAGDKSYVQRLLDHGVSPNSVRQGCNALYLATSTENTAMVALLLEAGADANARTWFGRPPLVAAIRKCHAAIVELLLDAGAAPDASDKSQVPPLVLATAAGDAGIVELLLCAGANVTLTSPKGRSALYVAAERGHGDVVALLLPRVQESKQSLTDSMAVAAANGHDAVLECFLATHALSTQEDAEALLAAAAAGHETIVRRLIAFGVPIDSTDVKGKTALLLAAEYGHLAVLSFLLDAGASVNQLDKFGESSLFVAARGGHIPEVTRLLSAKADLNKQNKNGVSALVVAIAKGHSEIVRQLLLAGASLSPSRLFDPFTVARNHGHDDILQMLSEATAMANELPRLQILGRGHQGFVYRSTFRSEQVAVKSVFVHHGESTTSLATAVAALTKLDCINLVRLRYLKLPPLEPPLLVMEYVDGGHLRHYLDTHKSATFASLLPIAISMAKGLRYLHEREIVHGALKSTNVLLPAMTPSVAKLAGYGLPQQLHVTNPVENTLCWTAPEVLLGHEASPAADVYALGIVLVELETRAAPYATLTMDLWEVMVAIKNGWLRPELSPRCDLWFRELVETCLHQEPSARPSIQDICAILEAHHT</sequence>
<dbReference type="AlphaFoldDB" id="T0QZ11"/>
<keyword evidence="5" id="KW-0418">Kinase</keyword>
<dbReference type="PROSITE" id="PS50297">
    <property type="entry name" value="ANK_REP_REGION"/>
    <property type="match status" value="5"/>
</dbReference>
<dbReference type="SUPFAM" id="SSF48403">
    <property type="entry name" value="Ankyrin repeat"/>
    <property type="match status" value="1"/>
</dbReference>
<feature type="repeat" description="ANK" evidence="3">
    <location>
        <begin position="108"/>
        <end position="140"/>
    </location>
</feature>
<dbReference type="eggNOG" id="KOG0192">
    <property type="taxonomic scope" value="Eukaryota"/>
</dbReference>
<dbReference type="GO" id="GO:0005524">
    <property type="term" value="F:ATP binding"/>
    <property type="evidence" value="ECO:0007669"/>
    <property type="project" value="InterPro"/>
</dbReference>
<dbReference type="Gene3D" id="1.10.510.10">
    <property type="entry name" value="Transferase(Phosphotransferase) domain 1"/>
    <property type="match status" value="1"/>
</dbReference>
<dbReference type="STRING" id="1156394.T0QZ11"/>
<evidence type="ECO:0000256" key="3">
    <source>
        <dbReference type="PROSITE-ProRule" id="PRU00023"/>
    </source>
</evidence>
<dbReference type="eggNOG" id="KOG0504">
    <property type="taxonomic scope" value="Eukaryota"/>
</dbReference>
<dbReference type="RefSeq" id="XP_008621611.1">
    <property type="nucleotide sequence ID" value="XM_008623389.1"/>
</dbReference>
<evidence type="ECO:0000313" key="5">
    <source>
        <dbReference type="EMBL" id="EQC24963.1"/>
    </source>
</evidence>
<evidence type="ECO:0000259" key="4">
    <source>
        <dbReference type="PROSITE" id="PS50011"/>
    </source>
</evidence>
<dbReference type="InterPro" id="IPR002110">
    <property type="entry name" value="Ankyrin_rpt"/>
</dbReference>
<dbReference type="InterPro" id="IPR001245">
    <property type="entry name" value="Ser-Thr/Tyr_kinase_cat_dom"/>
</dbReference>
<dbReference type="PROSITE" id="PS50088">
    <property type="entry name" value="ANK_REPEAT"/>
    <property type="match status" value="7"/>
</dbReference>
<feature type="repeat" description="ANK" evidence="3">
    <location>
        <begin position="75"/>
        <end position="107"/>
    </location>
</feature>
<keyword evidence="2 3" id="KW-0040">ANK repeat</keyword>
<feature type="repeat" description="ANK" evidence="3">
    <location>
        <begin position="300"/>
        <end position="332"/>
    </location>
</feature>
<dbReference type="Pfam" id="PF07714">
    <property type="entry name" value="PK_Tyr_Ser-Thr"/>
    <property type="match status" value="1"/>
</dbReference>
<keyword evidence="5" id="KW-0808">Transferase</keyword>
<feature type="repeat" description="ANK" evidence="3">
    <location>
        <begin position="234"/>
        <end position="266"/>
    </location>
</feature>
<dbReference type="Gene3D" id="3.30.200.20">
    <property type="entry name" value="Phosphorylase Kinase, domain 1"/>
    <property type="match status" value="1"/>
</dbReference>
<dbReference type="SMART" id="SM00248">
    <property type="entry name" value="ANK"/>
    <property type="match status" value="10"/>
</dbReference>
<accession>T0QZ11</accession>
<dbReference type="InParanoid" id="T0QZ11"/>
<dbReference type="Proteomes" id="UP000030762">
    <property type="component" value="Unassembled WGS sequence"/>
</dbReference>
<dbReference type="SUPFAM" id="SSF56112">
    <property type="entry name" value="Protein kinase-like (PK-like)"/>
    <property type="match status" value="1"/>
</dbReference>
<dbReference type="PRINTS" id="PR00109">
    <property type="entry name" value="TYRKINASE"/>
</dbReference>
<feature type="repeat" description="ANK" evidence="3">
    <location>
        <begin position="141"/>
        <end position="162"/>
    </location>
</feature>
<dbReference type="VEuPathDB" id="FungiDB:SDRG_17152"/>
<dbReference type="PANTHER" id="PTHR24198:SF193">
    <property type="match status" value="1"/>
</dbReference>
<keyword evidence="1" id="KW-0677">Repeat</keyword>
<evidence type="ECO:0000256" key="2">
    <source>
        <dbReference type="ARBA" id="ARBA00023043"/>
    </source>
</evidence>
<feature type="repeat" description="ANK" evidence="3">
    <location>
        <begin position="42"/>
        <end position="74"/>
    </location>
</feature>
<protein>
    <submittedName>
        <fullName evidence="5">TKL protein kinase</fullName>
    </submittedName>
</protein>
<dbReference type="PANTHER" id="PTHR24198">
    <property type="entry name" value="ANKYRIN REPEAT AND PROTEIN KINASE DOMAIN-CONTAINING PROTEIN"/>
    <property type="match status" value="1"/>
</dbReference>
<keyword evidence="6" id="KW-1185">Reference proteome</keyword>
<proteinExistence type="predicted"/>
<dbReference type="EMBL" id="JH767335">
    <property type="protein sequence ID" value="EQC24963.1"/>
    <property type="molecule type" value="Genomic_DNA"/>
</dbReference>
<dbReference type="PROSITE" id="PS50011">
    <property type="entry name" value="PROTEIN_KINASE_DOM"/>
    <property type="match status" value="1"/>
</dbReference>
<dbReference type="Gene3D" id="1.25.40.20">
    <property type="entry name" value="Ankyrin repeat-containing domain"/>
    <property type="match status" value="3"/>
</dbReference>
<feature type="domain" description="Protein kinase" evidence="4">
    <location>
        <begin position="361"/>
        <end position="614"/>
    </location>
</feature>
<dbReference type="InterPro" id="IPR011009">
    <property type="entry name" value="Kinase-like_dom_sf"/>
</dbReference>
<dbReference type="GeneID" id="19957879"/>
<dbReference type="OMA" id="QICCDAN"/>
<dbReference type="PIRSF" id="PIRSF000654">
    <property type="entry name" value="Integrin-linked_kinase"/>
    <property type="match status" value="1"/>
</dbReference>
<dbReference type="GO" id="GO:0004672">
    <property type="term" value="F:protein kinase activity"/>
    <property type="evidence" value="ECO:0007669"/>
    <property type="project" value="InterPro"/>
</dbReference>
<feature type="repeat" description="ANK" evidence="3">
    <location>
        <begin position="267"/>
        <end position="299"/>
    </location>
</feature>
<dbReference type="InterPro" id="IPR000719">
    <property type="entry name" value="Prot_kinase_dom"/>
</dbReference>
<reference evidence="5 6" key="1">
    <citation type="submission" date="2012-04" db="EMBL/GenBank/DDBJ databases">
        <title>The Genome Sequence of Saprolegnia declina VS20.</title>
        <authorList>
            <consortium name="The Broad Institute Genome Sequencing Platform"/>
            <person name="Russ C."/>
            <person name="Nusbaum C."/>
            <person name="Tyler B."/>
            <person name="van West P."/>
            <person name="Dieguez-Uribeondo J."/>
            <person name="de Bruijn I."/>
            <person name="Tripathy S."/>
            <person name="Jiang R."/>
            <person name="Young S.K."/>
            <person name="Zeng Q."/>
            <person name="Gargeya S."/>
            <person name="Fitzgerald M."/>
            <person name="Haas B."/>
            <person name="Abouelleil A."/>
            <person name="Alvarado L."/>
            <person name="Arachchi H.M."/>
            <person name="Berlin A."/>
            <person name="Chapman S.B."/>
            <person name="Goldberg J."/>
            <person name="Griggs A."/>
            <person name="Gujja S."/>
            <person name="Hansen M."/>
            <person name="Howarth C."/>
            <person name="Imamovic A."/>
            <person name="Larimer J."/>
            <person name="McCowen C."/>
            <person name="Montmayeur A."/>
            <person name="Murphy C."/>
            <person name="Neiman D."/>
            <person name="Pearson M."/>
            <person name="Priest M."/>
            <person name="Roberts A."/>
            <person name="Saif S."/>
            <person name="Shea T."/>
            <person name="Sisk P."/>
            <person name="Sykes S."/>
            <person name="Wortman J."/>
            <person name="Nusbaum C."/>
            <person name="Birren B."/>
        </authorList>
    </citation>
    <scope>NUCLEOTIDE SEQUENCE [LARGE SCALE GENOMIC DNA]</scope>
    <source>
        <strain evidence="5 6">VS20</strain>
    </source>
</reference>
<name>T0QZ11_SAPDV</name>
<evidence type="ECO:0000256" key="1">
    <source>
        <dbReference type="ARBA" id="ARBA00022737"/>
    </source>
</evidence>
<organism evidence="5 6">
    <name type="scientific">Saprolegnia diclina (strain VS20)</name>
    <dbReference type="NCBI Taxonomy" id="1156394"/>
    <lineage>
        <taxon>Eukaryota</taxon>
        <taxon>Sar</taxon>
        <taxon>Stramenopiles</taxon>
        <taxon>Oomycota</taxon>
        <taxon>Saprolegniomycetes</taxon>
        <taxon>Saprolegniales</taxon>
        <taxon>Saprolegniaceae</taxon>
        <taxon>Saprolegnia</taxon>
    </lineage>
</organism>
<dbReference type="InterPro" id="IPR036770">
    <property type="entry name" value="Ankyrin_rpt-contain_sf"/>
</dbReference>
<dbReference type="Pfam" id="PF12796">
    <property type="entry name" value="Ank_2"/>
    <property type="match status" value="3"/>
</dbReference>
<dbReference type="OrthoDB" id="4062651at2759"/>